<evidence type="ECO:0000256" key="4">
    <source>
        <dbReference type="ARBA" id="ARBA00022989"/>
    </source>
</evidence>
<dbReference type="PANTHER" id="PTHR43791:SF63">
    <property type="entry name" value="HIGH AFFINITY CYSTEINE TRANSPORTER"/>
    <property type="match status" value="1"/>
</dbReference>
<evidence type="ECO:0000313" key="8">
    <source>
        <dbReference type="Proteomes" id="UP000305948"/>
    </source>
</evidence>
<feature type="transmembrane region" description="Helical" evidence="6">
    <location>
        <begin position="333"/>
        <end position="353"/>
    </location>
</feature>
<dbReference type="Proteomes" id="UP000305948">
    <property type="component" value="Unassembled WGS sequence"/>
</dbReference>
<name>A0A5C3MUC5_9AGAM</name>
<dbReference type="GO" id="GO:0022857">
    <property type="term" value="F:transmembrane transporter activity"/>
    <property type="evidence" value="ECO:0007669"/>
    <property type="project" value="InterPro"/>
</dbReference>
<organism evidence="7 8">
    <name type="scientific">Heliocybe sulcata</name>
    <dbReference type="NCBI Taxonomy" id="5364"/>
    <lineage>
        <taxon>Eukaryota</taxon>
        <taxon>Fungi</taxon>
        <taxon>Dikarya</taxon>
        <taxon>Basidiomycota</taxon>
        <taxon>Agaricomycotina</taxon>
        <taxon>Agaricomycetes</taxon>
        <taxon>Gloeophyllales</taxon>
        <taxon>Gloeophyllaceae</taxon>
        <taxon>Heliocybe</taxon>
    </lineage>
</organism>
<keyword evidence="5 6" id="KW-0472">Membrane</keyword>
<evidence type="ECO:0000256" key="5">
    <source>
        <dbReference type="ARBA" id="ARBA00023136"/>
    </source>
</evidence>
<dbReference type="OrthoDB" id="6730379at2759"/>
<keyword evidence="4 6" id="KW-1133">Transmembrane helix</keyword>
<feature type="transmembrane region" description="Helical" evidence="6">
    <location>
        <begin position="229"/>
        <end position="249"/>
    </location>
</feature>
<dbReference type="Pfam" id="PF07690">
    <property type="entry name" value="MFS_1"/>
    <property type="match status" value="1"/>
</dbReference>
<sequence length="539" mass="60443">MRTDLITKQASSSSLDEKHPIDDVSAEAVKIDSRIDVAASLVAGDATADDELHPEESRRIRAKIDWHLLPLLFFIYTVQYIDKGTLASSYVLGIVQDNNLTIDQWNNLGSAFYIGYLAFEYPQNWALQRFPVGKWMAFNILLWCIFLGLHCVCQNFGGLFALRFLLGASEGCITAGLMLVASMFYTRTEIAERIGWTFQCNGVGTIISGFLSFGVAHISAGDKPHQWQWLMIITVILTFFVFVLFVLFFPDNPTTAKFLSQEEKLKAVKRVEGNKNGIETKVWKKEQFIEALTDTKTWLFFLFAAVADLQNGIGVQYSRVIKSIGFTNLQTTVLNIPSGLTQIMGITLGCYLLRKFPNSRAWINIGFWMPSILAALLELCLPSSNKAGLLAGIYLLNFGGAPGFIMILSWVTATVSGHTKKLATNSIVLIGYALGQILCTQFWKDKYAPRYYVPWGITLASHITDILIVLAIRYVLVRENRRRDRLLAEAQVSGNVPPEMLDYGYVVKADENGYPIKVKVDKALLDLTDKENLAFRYVL</sequence>
<comment type="subcellular location">
    <subcellularLocation>
        <location evidence="1">Membrane</location>
        <topology evidence="1">Multi-pass membrane protein</topology>
    </subcellularLocation>
</comment>
<dbReference type="GO" id="GO:0016020">
    <property type="term" value="C:membrane"/>
    <property type="evidence" value="ECO:0007669"/>
    <property type="project" value="UniProtKB-SubCell"/>
</dbReference>
<gene>
    <name evidence="7" type="ORF">OE88DRAFT_1633632</name>
</gene>
<feature type="transmembrane region" description="Helical" evidence="6">
    <location>
        <begin position="365"/>
        <end position="384"/>
    </location>
</feature>
<keyword evidence="8" id="KW-1185">Reference proteome</keyword>
<dbReference type="SUPFAM" id="SSF103473">
    <property type="entry name" value="MFS general substrate transporter"/>
    <property type="match status" value="1"/>
</dbReference>
<keyword evidence="2" id="KW-0813">Transport</keyword>
<feature type="transmembrane region" description="Helical" evidence="6">
    <location>
        <begin position="196"/>
        <end position="217"/>
    </location>
</feature>
<dbReference type="InterPro" id="IPR036259">
    <property type="entry name" value="MFS_trans_sf"/>
</dbReference>
<reference evidence="7 8" key="1">
    <citation type="journal article" date="2019" name="Nat. Ecol. Evol.">
        <title>Megaphylogeny resolves global patterns of mushroom evolution.</title>
        <authorList>
            <person name="Varga T."/>
            <person name="Krizsan K."/>
            <person name="Foldi C."/>
            <person name="Dima B."/>
            <person name="Sanchez-Garcia M."/>
            <person name="Sanchez-Ramirez S."/>
            <person name="Szollosi G.J."/>
            <person name="Szarkandi J.G."/>
            <person name="Papp V."/>
            <person name="Albert L."/>
            <person name="Andreopoulos W."/>
            <person name="Angelini C."/>
            <person name="Antonin V."/>
            <person name="Barry K.W."/>
            <person name="Bougher N.L."/>
            <person name="Buchanan P."/>
            <person name="Buyck B."/>
            <person name="Bense V."/>
            <person name="Catcheside P."/>
            <person name="Chovatia M."/>
            <person name="Cooper J."/>
            <person name="Damon W."/>
            <person name="Desjardin D."/>
            <person name="Finy P."/>
            <person name="Geml J."/>
            <person name="Haridas S."/>
            <person name="Hughes K."/>
            <person name="Justo A."/>
            <person name="Karasinski D."/>
            <person name="Kautmanova I."/>
            <person name="Kiss B."/>
            <person name="Kocsube S."/>
            <person name="Kotiranta H."/>
            <person name="LaButti K.M."/>
            <person name="Lechner B.E."/>
            <person name="Liimatainen K."/>
            <person name="Lipzen A."/>
            <person name="Lukacs Z."/>
            <person name="Mihaltcheva S."/>
            <person name="Morgado L.N."/>
            <person name="Niskanen T."/>
            <person name="Noordeloos M.E."/>
            <person name="Ohm R.A."/>
            <person name="Ortiz-Santana B."/>
            <person name="Ovrebo C."/>
            <person name="Racz N."/>
            <person name="Riley R."/>
            <person name="Savchenko A."/>
            <person name="Shiryaev A."/>
            <person name="Soop K."/>
            <person name="Spirin V."/>
            <person name="Szebenyi C."/>
            <person name="Tomsovsky M."/>
            <person name="Tulloss R.E."/>
            <person name="Uehling J."/>
            <person name="Grigoriev I.V."/>
            <person name="Vagvolgyi C."/>
            <person name="Papp T."/>
            <person name="Martin F.M."/>
            <person name="Miettinen O."/>
            <person name="Hibbett D.S."/>
            <person name="Nagy L.G."/>
        </authorList>
    </citation>
    <scope>NUCLEOTIDE SEQUENCE [LARGE SCALE GENOMIC DNA]</scope>
    <source>
        <strain evidence="7 8">OMC1185</strain>
    </source>
</reference>
<protein>
    <submittedName>
        <fullName evidence="7">MFS general substrate transporter</fullName>
    </submittedName>
</protein>
<evidence type="ECO:0000256" key="2">
    <source>
        <dbReference type="ARBA" id="ARBA00022448"/>
    </source>
</evidence>
<proteinExistence type="predicted"/>
<dbReference type="Gene3D" id="1.20.1250.20">
    <property type="entry name" value="MFS general substrate transporter like domains"/>
    <property type="match status" value="1"/>
</dbReference>
<feature type="transmembrane region" description="Helical" evidence="6">
    <location>
        <begin position="390"/>
        <end position="410"/>
    </location>
</feature>
<evidence type="ECO:0000256" key="1">
    <source>
        <dbReference type="ARBA" id="ARBA00004141"/>
    </source>
</evidence>
<feature type="transmembrane region" description="Helical" evidence="6">
    <location>
        <begin position="422"/>
        <end position="443"/>
    </location>
</feature>
<evidence type="ECO:0000256" key="3">
    <source>
        <dbReference type="ARBA" id="ARBA00022692"/>
    </source>
</evidence>
<feature type="transmembrane region" description="Helical" evidence="6">
    <location>
        <begin position="160"/>
        <end position="184"/>
    </location>
</feature>
<evidence type="ECO:0000256" key="6">
    <source>
        <dbReference type="SAM" id="Phobius"/>
    </source>
</evidence>
<dbReference type="AlphaFoldDB" id="A0A5C3MUC5"/>
<accession>A0A5C3MUC5</accession>
<keyword evidence="3 6" id="KW-0812">Transmembrane</keyword>
<feature type="transmembrane region" description="Helical" evidence="6">
    <location>
        <begin position="135"/>
        <end position="153"/>
    </location>
</feature>
<dbReference type="PANTHER" id="PTHR43791">
    <property type="entry name" value="PERMEASE-RELATED"/>
    <property type="match status" value="1"/>
</dbReference>
<feature type="transmembrane region" description="Helical" evidence="6">
    <location>
        <begin position="455"/>
        <end position="476"/>
    </location>
</feature>
<dbReference type="InterPro" id="IPR011701">
    <property type="entry name" value="MFS"/>
</dbReference>
<dbReference type="EMBL" id="ML213517">
    <property type="protein sequence ID" value="TFK49089.1"/>
    <property type="molecule type" value="Genomic_DNA"/>
</dbReference>
<evidence type="ECO:0000313" key="7">
    <source>
        <dbReference type="EMBL" id="TFK49089.1"/>
    </source>
</evidence>